<protein>
    <submittedName>
        <fullName evidence="1">Uncharacterized protein</fullName>
    </submittedName>
</protein>
<keyword evidence="2" id="KW-1185">Reference proteome</keyword>
<reference evidence="1" key="1">
    <citation type="submission" date="2021-10" db="EMBL/GenBank/DDBJ databases">
        <title>Tropical sea cucumber genome reveals ecological adaptation and Cuvierian tubules defense mechanism.</title>
        <authorList>
            <person name="Chen T."/>
        </authorList>
    </citation>
    <scope>NUCLEOTIDE SEQUENCE</scope>
    <source>
        <strain evidence="1">Nanhai2018</strain>
        <tissue evidence="1">Muscle</tissue>
    </source>
</reference>
<dbReference type="EMBL" id="JAIZAY010000016">
    <property type="protein sequence ID" value="KAJ8027261.1"/>
    <property type="molecule type" value="Genomic_DNA"/>
</dbReference>
<accession>A0A9Q1BIK3</accession>
<evidence type="ECO:0000313" key="1">
    <source>
        <dbReference type="EMBL" id="KAJ8027261.1"/>
    </source>
</evidence>
<gene>
    <name evidence="1" type="ORF">HOLleu_32361</name>
</gene>
<comment type="caution">
    <text evidence="1">The sequence shown here is derived from an EMBL/GenBank/DDBJ whole genome shotgun (WGS) entry which is preliminary data.</text>
</comment>
<proteinExistence type="predicted"/>
<dbReference type="AlphaFoldDB" id="A0A9Q1BIK3"/>
<sequence length="97" mass="10891">MPFINSSPVPDIGDITVSTTGVLNFELILKCTRLLGLTMSLPESLSPVPTVLPPFFRSCSKSWCQVDVYQQPGLMQIQLPFIRRVKDRTVHITGLFR</sequence>
<evidence type="ECO:0000313" key="2">
    <source>
        <dbReference type="Proteomes" id="UP001152320"/>
    </source>
</evidence>
<dbReference type="Proteomes" id="UP001152320">
    <property type="component" value="Chromosome 16"/>
</dbReference>
<name>A0A9Q1BIK3_HOLLE</name>
<organism evidence="1 2">
    <name type="scientific">Holothuria leucospilota</name>
    <name type="common">Black long sea cucumber</name>
    <name type="synonym">Mertensiothuria leucospilota</name>
    <dbReference type="NCBI Taxonomy" id="206669"/>
    <lineage>
        <taxon>Eukaryota</taxon>
        <taxon>Metazoa</taxon>
        <taxon>Echinodermata</taxon>
        <taxon>Eleutherozoa</taxon>
        <taxon>Echinozoa</taxon>
        <taxon>Holothuroidea</taxon>
        <taxon>Aspidochirotacea</taxon>
        <taxon>Aspidochirotida</taxon>
        <taxon>Holothuriidae</taxon>
        <taxon>Holothuria</taxon>
    </lineage>
</organism>